<dbReference type="GO" id="GO:0051287">
    <property type="term" value="F:NAD binding"/>
    <property type="evidence" value="ECO:0007669"/>
    <property type="project" value="InterPro"/>
</dbReference>
<gene>
    <name evidence="2" type="ORF">S01H1_77851</name>
</gene>
<dbReference type="InterPro" id="IPR001732">
    <property type="entry name" value="UDP-Glc/GDP-Man_DH_N"/>
</dbReference>
<name>X0YXK3_9ZZZZ</name>
<dbReference type="Gene3D" id="3.40.50.720">
    <property type="entry name" value="NAD(P)-binding Rossmann-like Domain"/>
    <property type="match status" value="1"/>
</dbReference>
<feature type="domain" description="UDP-glucose/GDP-mannose dehydrogenase N-terminal" evidence="1">
    <location>
        <begin position="1"/>
        <end position="126"/>
    </location>
</feature>
<evidence type="ECO:0000259" key="1">
    <source>
        <dbReference type="Pfam" id="PF03721"/>
    </source>
</evidence>
<dbReference type="SUPFAM" id="SSF51735">
    <property type="entry name" value="NAD(P)-binding Rossmann-fold domains"/>
    <property type="match status" value="1"/>
</dbReference>
<dbReference type="InterPro" id="IPR036291">
    <property type="entry name" value="NAD(P)-bd_dom_sf"/>
</dbReference>
<comment type="caution">
    <text evidence="2">The sequence shown here is derived from an EMBL/GenBank/DDBJ whole genome shotgun (WGS) entry which is preliminary data.</text>
</comment>
<organism evidence="2">
    <name type="scientific">marine sediment metagenome</name>
    <dbReference type="NCBI Taxonomy" id="412755"/>
    <lineage>
        <taxon>unclassified sequences</taxon>
        <taxon>metagenomes</taxon>
        <taxon>ecological metagenomes</taxon>
    </lineage>
</organism>
<dbReference type="GO" id="GO:0016616">
    <property type="term" value="F:oxidoreductase activity, acting on the CH-OH group of donors, NAD or NADP as acceptor"/>
    <property type="evidence" value="ECO:0007669"/>
    <property type="project" value="InterPro"/>
</dbReference>
<dbReference type="EMBL" id="BARS01052357">
    <property type="protein sequence ID" value="GAG52988.1"/>
    <property type="molecule type" value="Genomic_DNA"/>
</dbReference>
<dbReference type="Pfam" id="PF03721">
    <property type="entry name" value="UDPG_MGDP_dh_N"/>
    <property type="match status" value="1"/>
</dbReference>
<reference evidence="2" key="1">
    <citation type="journal article" date="2014" name="Front. Microbiol.">
        <title>High frequency of phylogenetically diverse reductive dehalogenase-homologous genes in deep subseafloor sedimentary metagenomes.</title>
        <authorList>
            <person name="Kawai M."/>
            <person name="Futagami T."/>
            <person name="Toyoda A."/>
            <person name="Takaki Y."/>
            <person name="Nishi S."/>
            <person name="Hori S."/>
            <person name="Arai W."/>
            <person name="Tsubouchi T."/>
            <person name="Morono Y."/>
            <person name="Uchiyama I."/>
            <person name="Ito T."/>
            <person name="Fujiyama A."/>
            <person name="Inagaki F."/>
            <person name="Takami H."/>
        </authorList>
    </citation>
    <scope>NUCLEOTIDE SEQUENCE</scope>
    <source>
        <strain evidence="2">Expedition CK06-06</strain>
    </source>
</reference>
<dbReference type="PANTHER" id="PTHR43750:SF3">
    <property type="entry name" value="UDP-GLUCOSE 6-DEHYDROGENASE TUAD"/>
    <property type="match status" value="1"/>
</dbReference>
<dbReference type="PANTHER" id="PTHR43750">
    <property type="entry name" value="UDP-GLUCOSE 6-DEHYDROGENASE TUAD"/>
    <property type="match status" value="1"/>
</dbReference>
<accession>X0YXK3</accession>
<proteinExistence type="predicted"/>
<protein>
    <recommendedName>
        <fullName evidence="1">UDP-glucose/GDP-mannose dehydrogenase N-terminal domain-containing protein</fullName>
    </recommendedName>
</protein>
<evidence type="ECO:0000313" key="2">
    <source>
        <dbReference type="EMBL" id="GAG52988.1"/>
    </source>
</evidence>
<sequence length="127" mass="13093">MNICVVGLGKLGSSMLAAIASKGHQVVGVDTNPQTLAAINGGRAPVDEPLLQGLLATHQAQIQATLDCEQAVRTSELVFVVVPTPSEPDGGYSTRHIIQAAKGIGEGIRLSEGRKLVALVSTVMPGQ</sequence>
<dbReference type="AlphaFoldDB" id="X0YXK3"/>
<feature type="non-terminal residue" evidence="2">
    <location>
        <position position="127"/>
    </location>
</feature>